<dbReference type="GO" id="GO:0015093">
    <property type="term" value="F:ferrous iron transmembrane transporter activity"/>
    <property type="evidence" value="ECO:0007669"/>
    <property type="project" value="TreeGrafter"/>
</dbReference>
<keyword evidence="8" id="KW-1185">Reference proteome</keyword>
<feature type="transmembrane region" description="Helical" evidence="6">
    <location>
        <begin position="6"/>
        <end position="26"/>
    </location>
</feature>
<dbReference type="GO" id="GO:0033573">
    <property type="term" value="C:high-affinity iron permease complex"/>
    <property type="evidence" value="ECO:0007669"/>
    <property type="project" value="InterPro"/>
</dbReference>
<evidence type="ECO:0000256" key="3">
    <source>
        <dbReference type="ARBA" id="ARBA00022692"/>
    </source>
</evidence>
<evidence type="ECO:0000313" key="8">
    <source>
        <dbReference type="Proteomes" id="UP000494363"/>
    </source>
</evidence>
<comment type="similarity">
    <text evidence="2">Belongs to the oxidase-dependent Fe transporter (OFeT) (TC 9.A.10.1) family.</text>
</comment>
<sequence>MGQVMFVVWRESVEALLVVGILYAWLKNGDENARRGLPYLWAGVGAGVLAAIALGAALVGFTEVLSGDAQDYFQTAIVLIACVLIVQMVLWMKKHGRTLKRDMEQSLQKSTQDANWWGITLLVTLAIAREGSETVIFLYGVGFGQSGHVAVTQVLAALIGLALAFLTFYVLQLGGKIFSWRLFFRVTEIMLLFLGAGLFETGVDKLIDKEFLPTIIDQVWNTSGMLDDSSTFGSLVATLTGYRAHPALMNLIAYAVYWAVVYLLMRRAQRPVAQRQAGRAA</sequence>
<proteinExistence type="inferred from homology"/>
<feature type="transmembrane region" description="Helical" evidence="6">
    <location>
        <begin position="72"/>
        <end position="92"/>
    </location>
</feature>
<evidence type="ECO:0000256" key="5">
    <source>
        <dbReference type="ARBA" id="ARBA00023136"/>
    </source>
</evidence>
<dbReference type="InterPro" id="IPR004923">
    <property type="entry name" value="FTR1/Fip1/EfeU"/>
</dbReference>
<evidence type="ECO:0000313" key="7">
    <source>
        <dbReference type="EMBL" id="CAB3771700.1"/>
    </source>
</evidence>
<protein>
    <submittedName>
        <fullName evidence="7">Ferrous iron permease EfeU</fullName>
    </submittedName>
</protein>
<feature type="transmembrane region" description="Helical" evidence="6">
    <location>
        <begin position="38"/>
        <end position="60"/>
    </location>
</feature>
<dbReference type="AlphaFoldDB" id="A0A6J5EYM3"/>
<dbReference type="PANTHER" id="PTHR31632">
    <property type="entry name" value="IRON TRANSPORTER FTH1"/>
    <property type="match status" value="1"/>
</dbReference>
<keyword evidence="5 6" id="KW-0472">Membrane</keyword>
<accession>A0A6J5EYM3</accession>
<dbReference type="EMBL" id="CADIKH010000053">
    <property type="protein sequence ID" value="CAB3771700.1"/>
    <property type="molecule type" value="Genomic_DNA"/>
</dbReference>
<feature type="transmembrane region" description="Helical" evidence="6">
    <location>
        <begin position="182"/>
        <end position="199"/>
    </location>
</feature>
<reference evidence="7 8" key="1">
    <citation type="submission" date="2020-04" db="EMBL/GenBank/DDBJ databases">
        <authorList>
            <person name="De Canck E."/>
        </authorList>
    </citation>
    <scope>NUCLEOTIDE SEQUENCE [LARGE SCALE GENOMIC DNA]</scope>
    <source>
        <strain evidence="7 8">LMG 29542</strain>
    </source>
</reference>
<feature type="transmembrane region" description="Helical" evidence="6">
    <location>
        <begin position="149"/>
        <end position="170"/>
    </location>
</feature>
<dbReference type="PANTHER" id="PTHR31632:SF2">
    <property type="entry name" value="PLASMA MEMBRANE IRON PERMEASE"/>
    <property type="match status" value="1"/>
</dbReference>
<gene>
    <name evidence="7" type="primary">efeU</name>
    <name evidence="7" type="ORF">LMG29542_06684</name>
</gene>
<evidence type="ECO:0000256" key="2">
    <source>
        <dbReference type="ARBA" id="ARBA00008333"/>
    </source>
</evidence>
<keyword evidence="4 6" id="KW-1133">Transmembrane helix</keyword>
<dbReference type="Proteomes" id="UP000494363">
    <property type="component" value="Unassembled WGS sequence"/>
</dbReference>
<evidence type="ECO:0000256" key="1">
    <source>
        <dbReference type="ARBA" id="ARBA00004141"/>
    </source>
</evidence>
<dbReference type="Pfam" id="PF03239">
    <property type="entry name" value="FTR1"/>
    <property type="match status" value="1"/>
</dbReference>
<evidence type="ECO:0000256" key="4">
    <source>
        <dbReference type="ARBA" id="ARBA00022989"/>
    </source>
</evidence>
<organism evidence="7 8">
    <name type="scientific">Paraburkholderia humisilvae</name>
    <dbReference type="NCBI Taxonomy" id="627669"/>
    <lineage>
        <taxon>Bacteria</taxon>
        <taxon>Pseudomonadati</taxon>
        <taxon>Pseudomonadota</taxon>
        <taxon>Betaproteobacteria</taxon>
        <taxon>Burkholderiales</taxon>
        <taxon>Burkholderiaceae</taxon>
        <taxon>Paraburkholderia</taxon>
    </lineage>
</organism>
<keyword evidence="3 6" id="KW-0812">Transmembrane</keyword>
<evidence type="ECO:0000256" key="6">
    <source>
        <dbReference type="SAM" id="Phobius"/>
    </source>
</evidence>
<dbReference type="RefSeq" id="WP_175232086.1">
    <property type="nucleotide sequence ID" value="NZ_CADIKH010000053.1"/>
</dbReference>
<feature type="transmembrane region" description="Helical" evidence="6">
    <location>
        <begin position="113"/>
        <end position="129"/>
    </location>
</feature>
<name>A0A6J5EYM3_9BURK</name>
<comment type="subcellular location">
    <subcellularLocation>
        <location evidence="1">Membrane</location>
        <topology evidence="1">Multi-pass membrane protein</topology>
    </subcellularLocation>
</comment>
<feature type="transmembrane region" description="Helical" evidence="6">
    <location>
        <begin position="247"/>
        <end position="265"/>
    </location>
</feature>